<feature type="chain" id="PRO_5024788501" description="Peptidase A1 domain-containing protein" evidence="8">
    <location>
        <begin position="18"/>
        <end position="354"/>
    </location>
</feature>
<evidence type="ECO:0000256" key="8">
    <source>
        <dbReference type="SAM" id="SignalP"/>
    </source>
</evidence>
<dbReference type="InterPro" id="IPR001969">
    <property type="entry name" value="Aspartic_peptidase_AS"/>
</dbReference>
<comment type="similarity">
    <text evidence="1 7">Belongs to the peptidase A1 family.</text>
</comment>
<dbReference type="EMBL" id="CACSHJ010000095">
    <property type="protein sequence ID" value="CAA0396082.1"/>
    <property type="molecule type" value="Genomic_DNA"/>
</dbReference>
<dbReference type="GO" id="GO:0006508">
    <property type="term" value="P:proteolysis"/>
    <property type="evidence" value="ECO:0007669"/>
    <property type="project" value="UniProtKB-KW"/>
</dbReference>
<accession>A0A5S9XVB5</accession>
<evidence type="ECO:0000259" key="9">
    <source>
        <dbReference type="PROSITE" id="PS51767"/>
    </source>
</evidence>
<evidence type="ECO:0000256" key="6">
    <source>
        <dbReference type="PIRSR" id="PIRSR601461-1"/>
    </source>
</evidence>
<feature type="active site" evidence="6">
    <location>
        <position position="64"/>
    </location>
</feature>
<evidence type="ECO:0000256" key="1">
    <source>
        <dbReference type="ARBA" id="ARBA00007447"/>
    </source>
</evidence>
<keyword evidence="4 7" id="KW-0378">Hydrolase</keyword>
<keyword evidence="8" id="KW-0732">Signal</keyword>
<dbReference type="Gene3D" id="2.40.70.10">
    <property type="entry name" value="Acid Proteases"/>
    <property type="match status" value="2"/>
</dbReference>
<dbReference type="Pfam" id="PF00026">
    <property type="entry name" value="Asp"/>
    <property type="match status" value="1"/>
</dbReference>
<dbReference type="InterPro" id="IPR021109">
    <property type="entry name" value="Peptidase_aspartic_dom_sf"/>
</dbReference>
<evidence type="ECO:0000256" key="7">
    <source>
        <dbReference type="RuleBase" id="RU000454"/>
    </source>
</evidence>
<dbReference type="PRINTS" id="PR00792">
    <property type="entry name" value="PEPSIN"/>
</dbReference>
<dbReference type="FunFam" id="2.40.70.10:FF:000115">
    <property type="entry name" value="Lysosomal aspartic protease"/>
    <property type="match status" value="1"/>
</dbReference>
<organism evidence="10 11">
    <name type="scientific">Arabidopsis thaliana</name>
    <name type="common">Mouse-ear cress</name>
    <dbReference type="NCBI Taxonomy" id="3702"/>
    <lineage>
        <taxon>Eukaryota</taxon>
        <taxon>Viridiplantae</taxon>
        <taxon>Streptophyta</taxon>
        <taxon>Embryophyta</taxon>
        <taxon>Tracheophyta</taxon>
        <taxon>Spermatophyta</taxon>
        <taxon>Magnoliopsida</taxon>
        <taxon>eudicotyledons</taxon>
        <taxon>Gunneridae</taxon>
        <taxon>Pentapetalae</taxon>
        <taxon>rosids</taxon>
        <taxon>malvids</taxon>
        <taxon>Brassicales</taxon>
        <taxon>Brassicaceae</taxon>
        <taxon>Camelineae</taxon>
        <taxon>Arabidopsis</taxon>
    </lineage>
</organism>
<dbReference type="InterPro" id="IPR033121">
    <property type="entry name" value="PEPTIDASE_A1"/>
</dbReference>
<name>A0A5S9XVB5_ARATH</name>
<evidence type="ECO:0000256" key="4">
    <source>
        <dbReference type="ARBA" id="ARBA00022801"/>
    </source>
</evidence>
<proteinExistence type="inferred from homology"/>
<dbReference type="PANTHER" id="PTHR47966">
    <property type="entry name" value="BETA-SITE APP-CLEAVING ENZYME, ISOFORM A-RELATED"/>
    <property type="match status" value="1"/>
</dbReference>
<reference evidence="10 11" key="1">
    <citation type="submission" date="2019-12" db="EMBL/GenBank/DDBJ databases">
        <authorList>
            <person name="Jiao W.-B."/>
            <person name="Schneeberger K."/>
        </authorList>
    </citation>
    <scope>NUCLEOTIDE SEQUENCE [LARGE SCALE GENOMIC DNA]</scope>
    <source>
        <strain evidence="11">cv. C24</strain>
    </source>
</reference>
<evidence type="ECO:0000256" key="5">
    <source>
        <dbReference type="ARBA" id="ARBA00023145"/>
    </source>
</evidence>
<dbReference type="AlphaFoldDB" id="A0A5S9XVB5"/>
<protein>
    <recommendedName>
        <fullName evidence="9">Peptidase A1 domain-containing protein</fullName>
    </recommendedName>
</protein>
<dbReference type="SUPFAM" id="SSF50630">
    <property type="entry name" value="Acid proteases"/>
    <property type="match status" value="1"/>
</dbReference>
<evidence type="ECO:0000256" key="3">
    <source>
        <dbReference type="ARBA" id="ARBA00022750"/>
    </source>
</evidence>
<dbReference type="ExpressionAtlas" id="A0A5S9XVB5">
    <property type="expression patterns" value="baseline and differential"/>
</dbReference>
<gene>
    <name evidence="10" type="ORF">C24_LOCUS18817</name>
</gene>
<keyword evidence="2 7" id="KW-0645">Protease</keyword>
<keyword evidence="5" id="KW-0865">Zymogen</keyword>
<dbReference type="PROSITE" id="PS00141">
    <property type="entry name" value="ASP_PROTEASE"/>
    <property type="match status" value="2"/>
</dbReference>
<keyword evidence="3 7" id="KW-0064">Aspartyl protease</keyword>
<evidence type="ECO:0000313" key="10">
    <source>
        <dbReference type="EMBL" id="CAA0396082.1"/>
    </source>
</evidence>
<dbReference type="PANTHER" id="PTHR47966:SF39">
    <property type="entry name" value="EUKARYOTIC ASPARTYL PROTEASE FAMILY PROTEIN"/>
    <property type="match status" value="1"/>
</dbReference>
<dbReference type="InterPro" id="IPR001461">
    <property type="entry name" value="Aspartic_peptidase_A1"/>
</dbReference>
<dbReference type="Proteomes" id="UP000434276">
    <property type="component" value="Unassembled WGS sequence"/>
</dbReference>
<dbReference type="OrthoDB" id="1058388at2759"/>
<feature type="domain" description="Peptidase A1" evidence="9">
    <location>
        <begin position="46"/>
        <end position="350"/>
    </location>
</feature>
<evidence type="ECO:0000313" key="11">
    <source>
        <dbReference type="Proteomes" id="UP000434276"/>
    </source>
</evidence>
<feature type="active site" evidence="6">
    <location>
        <position position="251"/>
    </location>
</feature>
<sequence>MYTSIFFIFSLLSVSEALVRIPLQIDHALSTNNDGVQLKNVKDFLYYGKIQIGNPGQTFTVLFDTGSSSLWVPSENWLAKTENPRNRYISSASRTFKENGTKAELKYGKGSLTGFLSVDTVTVGGISITSQTFIEGVKTPYKEFFKKMPFDGILGLRFTDPLNFGTSVWHSMVFQGKIAKNVFSIWLRRFSNSGEINGGEVVFGGIIPAHFSGDHTYVDVEGPGNFFAMSNIWVGGKNTNICSSGCKAIVDSGSSNINVPMDSADEIHRYIGVEPNSNNFETLPDVTFTIGGKAFVLTPLDYIRRSRSQCTSKFVGKTNRSHWTLGIPFMRVFHTVFDYQNTLAVKVGFAKSTD</sequence>
<dbReference type="PROSITE" id="PS51767">
    <property type="entry name" value="PEPTIDASE_A1"/>
    <property type="match status" value="1"/>
</dbReference>
<dbReference type="GO" id="GO:0004190">
    <property type="term" value="F:aspartic-type endopeptidase activity"/>
    <property type="evidence" value="ECO:0007669"/>
    <property type="project" value="UniProtKB-KW"/>
</dbReference>
<feature type="signal peptide" evidence="8">
    <location>
        <begin position="1"/>
        <end position="17"/>
    </location>
</feature>
<evidence type="ECO:0000256" key="2">
    <source>
        <dbReference type="ARBA" id="ARBA00022670"/>
    </source>
</evidence>